<feature type="region of interest" description="Disordered" evidence="5">
    <location>
        <begin position="1686"/>
        <end position="1711"/>
    </location>
</feature>
<feature type="compositionally biased region" description="Low complexity" evidence="5">
    <location>
        <begin position="1397"/>
        <end position="1411"/>
    </location>
</feature>
<evidence type="ECO:0000313" key="8">
    <source>
        <dbReference type="Proteomes" id="UP000027222"/>
    </source>
</evidence>
<dbReference type="InterPro" id="IPR036534">
    <property type="entry name" value="GAR_dom_sf"/>
</dbReference>
<keyword evidence="3" id="KW-0206">Cytoskeleton</keyword>
<evidence type="ECO:0000313" key="7">
    <source>
        <dbReference type="EMBL" id="KDR83400.1"/>
    </source>
</evidence>
<feature type="compositionally biased region" description="Polar residues" evidence="5">
    <location>
        <begin position="1453"/>
        <end position="1482"/>
    </location>
</feature>
<dbReference type="SUPFAM" id="SSF143575">
    <property type="entry name" value="GAS2 domain-like"/>
    <property type="match status" value="1"/>
</dbReference>
<dbReference type="OrthoDB" id="10017054at2759"/>
<feature type="region of interest" description="Disordered" evidence="5">
    <location>
        <begin position="1353"/>
        <end position="1528"/>
    </location>
</feature>
<dbReference type="Gene3D" id="3.30.920.20">
    <property type="entry name" value="Gas2-like domain"/>
    <property type="match status" value="1"/>
</dbReference>
<dbReference type="SMART" id="SM00243">
    <property type="entry name" value="GAS2"/>
    <property type="match status" value="1"/>
</dbReference>
<dbReference type="GO" id="GO:0008017">
    <property type="term" value="F:microtubule binding"/>
    <property type="evidence" value="ECO:0007669"/>
    <property type="project" value="InterPro"/>
</dbReference>
<feature type="compositionally biased region" description="Low complexity" evidence="5">
    <location>
        <begin position="1500"/>
        <end position="1528"/>
    </location>
</feature>
<evidence type="ECO:0000256" key="1">
    <source>
        <dbReference type="ARBA" id="ARBA00004245"/>
    </source>
</evidence>
<proteinExistence type="predicted"/>
<sequence length="1756" mass="196731">MEGAEPSQPFPQDTSGQPSAGEEQALESHEVIELQTFSERKAWIEEKIKFLESLPPIEVFVGLDAIRSSLEDVPGLPTREELQQWMAEHDAIEKETEIFDTGELTKLRQLTKAATQRNLSPEDTDVIELTLTTIYALDKLLHLLRDRSENLEMMSIRLTWEENRRSSWRERRQIIEDLNTFFVTRARWSPSIYEASSKFEDSHALIRRGSIASQASAGSDSVITSPAFSRSARFKLAELLSRDAAQFSGKVTSLKHGKVTSAGKALDRLIDHSRRPVPEDLLDEQDRLEEKCINELDNIGKFTMALVMQWRKADEIYVETMKDQVTASNLLEEIETAKLYHPTARQSTSFISRIDTILKRLAVRGDPASPASLFPRPEHFLFSDQKAANDILVRKLSVEISSANRLARNVDLAAKDYRTAYEAVKRVENLTQSINEISLTLTSILKKFEEGISGAEEDGSPPDLNSDRCLDPTSHSTFLAFMPSLLEDTVSAIDSADKLLQAAPSALFGLNIQGIDIEFKENAAAIVNSLSSLREYLLKLRDSVSERVSRLREARRISSEIDSNFTSLETLKTHIAECMDRDRWQQESGGTDAPPTPESPTVLLSLSQSSISVFDDQLQQIGSRLKRGIKDPFDALCTTLELDLQTHFKARFLVLQASLENGHHLLRLLGMIREQSSAMKSIQNDFHDILTHIEDSKIHIAGLIEYVLECKADEYSPDEAVKSVNLESVEQRVTDFTNALSGKVPFVARHRKTNSMKPTSPSGQIQFPELDAPTKLPFDLTALDAGVRADSNSYAMRLSGAMENLRKEQKQLTVAMMARVVDTALSSTVNEINDLAQELSSQKTSFASIPRDTEDAVGQLQAMLDGLPILRSKRSQIARSLSPTREILREMDEVLASLEPSVRDKLYKARNSEADDIELRLNKWDDEVGIFKNELSLVLHNVRTYLEEVKAAEKRLNKAQEERLAAEEAERLRLENERLKNEKRQRLEEERLAEERRQELERQRIAFELAAAERLAQEAAETERVRLEEIGRQAEATRVQEERVRLAEEDTKRAALEQERIEMVEKLRAAEEQLQEQRRLNAESELAANELARKQQQQMEVLEKQQTELQRLAEEQARQAESERIKKEREAVEALEIQVRLAVDLDSVVETDVFGSQSAPKPHRSQELIDLQSQLFGLRKRFLSIGIKDALYPPKRSAGLPTEEQYGKLHRDISALSFDIKKLPSNVDDDLLNAELKSFKAEVEEAFTMLEKVQRLVAVYEAIQSCDAALSDLLEHIDSYPAIPLSMLSSAHRSVATATSEEQLSARLDFTRDVMNHLGSTSSACMGDQRTKSEHSRIQQTWIELQEMASDRIVGKKSRPTSVISRNSSRSGYSSTSTNPAVKPTVPTYSRGAKKTSSYSHLSVSSVSMPSKGKMLAPPPQHKSRRAISGPNDAGSRSTSRLSSVSTTRSVSGPLNTSLHGSTFASRQRTTSLSNSISTPSRRPSVPLSRTRLDSGSKRSYSPSMSEISSHSRSSLGPSRSTASASTWSRAPRDSFSSILPRVVTPYKNVDQPVRKTYVADPKSKLDVAVGDVVNQLPVGINIEGITESWRDQSGKYWIGNQDPKLCFCRILRSQTVMVRVGGGWTELSRFIKDHFADSFRIAPESPPRLGSQAEKWISSATLLETLEPETPPRTPEPQLPFVPSFSLMTPSGQSPHSLTSSPSNKGSPLTPLQFMRRADLEHSTGLLRPATPSKTPLRNRTSITNTPSRNSIWRP</sequence>
<dbReference type="Proteomes" id="UP000027222">
    <property type="component" value="Unassembled WGS sequence"/>
</dbReference>
<feature type="coiled-coil region" evidence="4">
    <location>
        <begin position="942"/>
        <end position="1004"/>
    </location>
</feature>
<keyword evidence="4" id="KW-0175">Coiled coil</keyword>
<evidence type="ECO:0000259" key="6">
    <source>
        <dbReference type="PROSITE" id="PS51460"/>
    </source>
</evidence>
<evidence type="ECO:0000256" key="5">
    <source>
        <dbReference type="SAM" id="MobiDB-lite"/>
    </source>
</evidence>
<dbReference type="Pfam" id="PF02187">
    <property type="entry name" value="GAS2"/>
    <property type="match status" value="1"/>
</dbReference>
<reference evidence="8" key="1">
    <citation type="journal article" date="2014" name="Proc. Natl. Acad. Sci. U.S.A.">
        <title>Extensive sampling of basidiomycete genomes demonstrates inadequacy of the white-rot/brown-rot paradigm for wood decay fungi.</title>
        <authorList>
            <person name="Riley R."/>
            <person name="Salamov A.A."/>
            <person name="Brown D.W."/>
            <person name="Nagy L.G."/>
            <person name="Floudas D."/>
            <person name="Held B.W."/>
            <person name="Levasseur A."/>
            <person name="Lombard V."/>
            <person name="Morin E."/>
            <person name="Otillar R."/>
            <person name="Lindquist E.A."/>
            <person name="Sun H."/>
            <person name="LaButti K.M."/>
            <person name="Schmutz J."/>
            <person name="Jabbour D."/>
            <person name="Luo H."/>
            <person name="Baker S.E."/>
            <person name="Pisabarro A.G."/>
            <person name="Walton J.D."/>
            <person name="Blanchette R.A."/>
            <person name="Henrissat B."/>
            <person name="Martin F."/>
            <person name="Cullen D."/>
            <person name="Hibbett D.S."/>
            <person name="Grigoriev I.V."/>
        </authorList>
    </citation>
    <scope>NUCLEOTIDE SEQUENCE [LARGE SCALE GENOMIC DNA]</scope>
    <source>
        <strain evidence="8">CBS 339.88</strain>
    </source>
</reference>
<dbReference type="HOGENOM" id="CLU_002695_0_0_1"/>
<dbReference type="InterPro" id="IPR003108">
    <property type="entry name" value="GAR_dom"/>
</dbReference>
<feature type="coiled-coil region" evidence="4">
    <location>
        <begin position="1039"/>
        <end position="1138"/>
    </location>
</feature>
<dbReference type="EMBL" id="KL142368">
    <property type="protein sequence ID" value="KDR83400.1"/>
    <property type="molecule type" value="Genomic_DNA"/>
</dbReference>
<feature type="compositionally biased region" description="Polar residues" evidence="5">
    <location>
        <begin position="1733"/>
        <end position="1756"/>
    </location>
</feature>
<evidence type="ECO:0000256" key="3">
    <source>
        <dbReference type="ARBA" id="ARBA00023212"/>
    </source>
</evidence>
<organism evidence="7 8">
    <name type="scientific">Galerina marginata (strain CBS 339.88)</name>
    <dbReference type="NCBI Taxonomy" id="685588"/>
    <lineage>
        <taxon>Eukaryota</taxon>
        <taxon>Fungi</taxon>
        <taxon>Dikarya</taxon>
        <taxon>Basidiomycota</taxon>
        <taxon>Agaricomycotina</taxon>
        <taxon>Agaricomycetes</taxon>
        <taxon>Agaricomycetidae</taxon>
        <taxon>Agaricales</taxon>
        <taxon>Agaricineae</taxon>
        <taxon>Strophariaceae</taxon>
        <taxon>Galerina</taxon>
    </lineage>
</organism>
<keyword evidence="2" id="KW-0963">Cytoplasm</keyword>
<feature type="compositionally biased region" description="Polar residues" evidence="5">
    <location>
        <begin position="1687"/>
        <end position="1708"/>
    </location>
</feature>
<protein>
    <recommendedName>
        <fullName evidence="6">GAR domain-containing protein</fullName>
    </recommendedName>
</protein>
<keyword evidence="8" id="KW-1185">Reference proteome</keyword>
<accession>A0A067TJK2</accession>
<feature type="compositionally biased region" description="Low complexity" evidence="5">
    <location>
        <begin position="1436"/>
        <end position="1452"/>
    </location>
</feature>
<feature type="compositionally biased region" description="Low complexity" evidence="5">
    <location>
        <begin position="1361"/>
        <end position="1378"/>
    </location>
</feature>
<gene>
    <name evidence="7" type="ORF">GALMADRAFT_56704</name>
</gene>
<feature type="domain" description="GAR" evidence="6">
    <location>
        <begin position="1561"/>
        <end position="1639"/>
    </location>
</feature>
<evidence type="ECO:0000256" key="4">
    <source>
        <dbReference type="SAM" id="Coils"/>
    </source>
</evidence>
<feature type="region of interest" description="Disordered" evidence="5">
    <location>
        <begin position="1723"/>
        <end position="1756"/>
    </location>
</feature>
<comment type="subcellular location">
    <subcellularLocation>
        <location evidence="1">Cytoplasm</location>
        <location evidence="1">Cytoskeleton</location>
    </subcellularLocation>
</comment>
<evidence type="ECO:0000256" key="2">
    <source>
        <dbReference type="ARBA" id="ARBA00022490"/>
    </source>
</evidence>
<dbReference type="GO" id="GO:0005856">
    <property type="term" value="C:cytoskeleton"/>
    <property type="evidence" value="ECO:0007669"/>
    <property type="project" value="UniProtKB-SubCell"/>
</dbReference>
<dbReference type="PROSITE" id="PS51460">
    <property type="entry name" value="GAR"/>
    <property type="match status" value="1"/>
</dbReference>
<name>A0A067TJK2_GALM3</name>
<feature type="region of interest" description="Disordered" evidence="5">
    <location>
        <begin position="1"/>
        <end position="29"/>
    </location>
</feature>